<dbReference type="SMART" id="SM00448">
    <property type="entry name" value="REC"/>
    <property type="match status" value="1"/>
</dbReference>
<dbReference type="InterPro" id="IPR050595">
    <property type="entry name" value="Bact_response_regulator"/>
</dbReference>
<name>A0A0F9PG76_9ZZZZ</name>
<proteinExistence type="predicted"/>
<dbReference type="GO" id="GO:0000160">
    <property type="term" value="P:phosphorelay signal transduction system"/>
    <property type="evidence" value="ECO:0007669"/>
    <property type="project" value="InterPro"/>
</dbReference>
<dbReference type="EMBL" id="LAZR01005425">
    <property type="protein sequence ID" value="KKN00046.1"/>
    <property type="molecule type" value="Genomic_DNA"/>
</dbReference>
<dbReference type="InterPro" id="IPR001789">
    <property type="entry name" value="Sig_transdc_resp-reg_receiver"/>
</dbReference>
<gene>
    <name evidence="3" type="ORF">LCGC14_1141800</name>
</gene>
<evidence type="ECO:0000259" key="2">
    <source>
        <dbReference type="PROSITE" id="PS50110"/>
    </source>
</evidence>
<evidence type="ECO:0000313" key="3">
    <source>
        <dbReference type="EMBL" id="KKN00046.1"/>
    </source>
</evidence>
<dbReference type="SUPFAM" id="SSF52172">
    <property type="entry name" value="CheY-like"/>
    <property type="match status" value="1"/>
</dbReference>
<comment type="caution">
    <text evidence="3">The sequence shown here is derived from an EMBL/GenBank/DDBJ whole genome shotgun (WGS) entry which is preliminary data.</text>
</comment>
<dbReference type="InterPro" id="IPR011006">
    <property type="entry name" value="CheY-like_superfamily"/>
</dbReference>
<evidence type="ECO:0000256" key="1">
    <source>
        <dbReference type="ARBA" id="ARBA00022553"/>
    </source>
</evidence>
<keyword evidence="1" id="KW-0597">Phosphoprotein</keyword>
<feature type="domain" description="Response regulatory" evidence="2">
    <location>
        <begin position="1"/>
        <end position="108"/>
    </location>
</feature>
<reference evidence="3" key="1">
    <citation type="journal article" date="2015" name="Nature">
        <title>Complex archaea that bridge the gap between prokaryotes and eukaryotes.</title>
        <authorList>
            <person name="Spang A."/>
            <person name="Saw J.H."/>
            <person name="Jorgensen S.L."/>
            <person name="Zaremba-Niedzwiedzka K."/>
            <person name="Martijn J."/>
            <person name="Lind A.E."/>
            <person name="van Eijk R."/>
            <person name="Schleper C."/>
            <person name="Guy L."/>
            <person name="Ettema T.J."/>
        </authorList>
    </citation>
    <scope>NUCLEOTIDE SEQUENCE</scope>
</reference>
<accession>A0A0F9PG76</accession>
<protein>
    <recommendedName>
        <fullName evidence="2">Response regulatory domain-containing protein</fullName>
    </recommendedName>
</protein>
<dbReference type="PROSITE" id="PS50110">
    <property type="entry name" value="RESPONSE_REGULATORY"/>
    <property type="match status" value="1"/>
</dbReference>
<dbReference type="Gene3D" id="3.40.50.2300">
    <property type="match status" value="1"/>
</dbReference>
<dbReference type="PANTHER" id="PTHR44591:SF3">
    <property type="entry name" value="RESPONSE REGULATORY DOMAIN-CONTAINING PROTEIN"/>
    <property type="match status" value="1"/>
</dbReference>
<sequence length="283" mass="32446">MRNLKLVLELNDYEVMTSMNGKKALILLSTIKRVPEIIISDILMPELDGYDLFKAVSNNPILNHVPFVFLSGRNTPEDVRFGKMLGVDDYLTKPFKEEDLLAIITGKISRKKKTKGINEKVEVLLTSLNVNIVPSISEKEKSSVVLLLVFWDDRAGPTLISSFPDDENTSFSSDKVGQQLFNSMLSLYGQDKITKPEGVLLNIENIQKHGYIFFDSYPDMDMRGETKRYMLGLIAPEINYFDSLKIKETFIEISSKIKQKEDWDIKQYWEDLSTGLWTHFSIK</sequence>
<dbReference type="Pfam" id="PF00072">
    <property type="entry name" value="Response_reg"/>
    <property type="match status" value="1"/>
</dbReference>
<organism evidence="3">
    <name type="scientific">marine sediment metagenome</name>
    <dbReference type="NCBI Taxonomy" id="412755"/>
    <lineage>
        <taxon>unclassified sequences</taxon>
        <taxon>metagenomes</taxon>
        <taxon>ecological metagenomes</taxon>
    </lineage>
</organism>
<dbReference type="AlphaFoldDB" id="A0A0F9PG76"/>
<dbReference type="PANTHER" id="PTHR44591">
    <property type="entry name" value="STRESS RESPONSE REGULATOR PROTEIN 1"/>
    <property type="match status" value="1"/>
</dbReference>